<keyword evidence="2" id="KW-1185">Reference proteome</keyword>
<evidence type="ECO:0000313" key="1">
    <source>
        <dbReference type="EMBL" id="MBF9235628.1"/>
    </source>
</evidence>
<protein>
    <submittedName>
        <fullName evidence="1">Uncharacterized protein</fullName>
    </submittedName>
</protein>
<accession>A0A931FSH7</accession>
<dbReference type="EMBL" id="JADQDO010000017">
    <property type="protein sequence ID" value="MBF9235628.1"/>
    <property type="molecule type" value="Genomic_DNA"/>
</dbReference>
<evidence type="ECO:0000313" key="2">
    <source>
        <dbReference type="Proteomes" id="UP000599312"/>
    </source>
</evidence>
<organism evidence="1 2">
    <name type="scientific">Microvirga alba</name>
    <dbReference type="NCBI Taxonomy" id="2791025"/>
    <lineage>
        <taxon>Bacteria</taxon>
        <taxon>Pseudomonadati</taxon>
        <taxon>Pseudomonadota</taxon>
        <taxon>Alphaproteobacteria</taxon>
        <taxon>Hyphomicrobiales</taxon>
        <taxon>Methylobacteriaceae</taxon>
        <taxon>Microvirga</taxon>
    </lineage>
</organism>
<reference evidence="1" key="1">
    <citation type="submission" date="2020-11" db="EMBL/GenBank/DDBJ databases">
        <authorList>
            <person name="Kim M.K."/>
        </authorList>
    </citation>
    <scope>NUCLEOTIDE SEQUENCE</scope>
    <source>
        <strain evidence="1">BT350</strain>
    </source>
</reference>
<dbReference type="Proteomes" id="UP000599312">
    <property type="component" value="Unassembled WGS sequence"/>
</dbReference>
<name>A0A931FSH7_9HYPH</name>
<dbReference type="RefSeq" id="WP_196273623.1">
    <property type="nucleotide sequence ID" value="NZ_JADQDO010000017.1"/>
</dbReference>
<comment type="caution">
    <text evidence="1">The sequence shown here is derived from an EMBL/GenBank/DDBJ whole genome shotgun (WGS) entry which is preliminary data.</text>
</comment>
<proteinExistence type="predicted"/>
<dbReference type="AlphaFoldDB" id="A0A931FSH7"/>
<gene>
    <name evidence="1" type="ORF">I2H38_19890</name>
</gene>
<sequence>MNKLVLIVLAAVIGAAIGYAGLNYIENQRIAAAQLEIMQKQQAATDAEAAKRKKMIDDFGKALAN</sequence>